<evidence type="ECO:0000313" key="1">
    <source>
        <dbReference type="EMBL" id="QJA48707.1"/>
    </source>
</evidence>
<dbReference type="EMBL" id="MT144098">
    <property type="protein sequence ID" value="QJA48707.1"/>
    <property type="molecule type" value="Genomic_DNA"/>
</dbReference>
<dbReference type="AlphaFoldDB" id="A0A6H1ZN07"/>
<accession>A0A6H1ZN07</accession>
<reference evidence="1" key="1">
    <citation type="submission" date="2020-03" db="EMBL/GenBank/DDBJ databases">
        <title>The deep terrestrial virosphere.</title>
        <authorList>
            <person name="Holmfeldt K."/>
            <person name="Nilsson E."/>
            <person name="Simone D."/>
            <person name="Lopez-Fernandez M."/>
            <person name="Wu X."/>
            <person name="de Brujin I."/>
            <person name="Lundin D."/>
            <person name="Andersson A."/>
            <person name="Bertilsson S."/>
            <person name="Dopson M."/>
        </authorList>
    </citation>
    <scope>NUCLEOTIDE SEQUENCE</scope>
    <source>
        <strain evidence="1">TM448A01088</strain>
    </source>
</reference>
<name>A0A6H1ZN07_9ZZZZ</name>
<sequence>MDISKTLEAVAEANYQIRVAMDNLETILRNDSACSGTLWEIQRQIMQMRNISNTIDENCRWITERRKGG</sequence>
<organism evidence="1">
    <name type="scientific">viral metagenome</name>
    <dbReference type="NCBI Taxonomy" id="1070528"/>
    <lineage>
        <taxon>unclassified sequences</taxon>
        <taxon>metagenomes</taxon>
        <taxon>organismal metagenomes</taxon>
    </lineage>
</organism>
<gene>
    <name evidence="1" type="ORF">TM448A01088_0007</name>
</gene>
<protein>
    <submittedName>
        <fullName evidence="1">Uncharacterized protein</fullName>
    </submittedName>
</protein>
<proteinExistence type="predicted"/>